<feature type="region of interest" description="Disordered" evidence="5">
    <location>
        <begin position="596"/>
        <end position="619"/>
    </location>
</feature>
<dbReference type="PANTHER" id="PTHR11085">
    <property type="entry name" value="NAD-DEPENDENT PROTEIN DEACYLASE SIRTUIN-5, MITOCHONDRIAL-RELATED"/>
    <property type="match status" value="1"/>
</dbReference>
<name>A0A2J6PYC8_9HELO</name>
<gene>
    <name evidence="7" type="ORF">NA56DRAFT_213181</name>
</gene>
<dbReference type="Proteomes" id="UP000235672">
    <property type="component" value="Unassembled WGS sequence"/>
</dbReference>
<dbReference type="GO" id="GO:0017136">
    <property type="term" value="F:histone deacetylase activity, NAD-dependent"/>
    <property type="evidence" value="ECO:0007669"/>
    <property type="project" value="TreeGrafter"/>
</dbReference>
<dbReference type="PROSITE" id="PS50305">
    <property type="entry name" value="SIRTUIN"/>
    <property type="match status" value="1"/>
</dbReference>
<dbReference type="GO" id="GO:0005634">
    <property type="term" value="C:nucleus"/>
    <property type="evidence" value="ECO:0007669"/>
    <property type="project" value="TreeGrafter"/>
</dbReference>
<evidence type="ECO:0000256" key="3">
    <source>
        <dbReference type="ARBA" id="ARBA00023027"/>
    </source>
</evidence>
<keyword evidence="4" id="KW-0479">Metal-binding</keyword>
<feature type="compositionally biased region" description="Low complexity" evidence="5">
    <location>
        <begin position="125"/>
        <end position="155"/>
    </location>
</feature>
<feature type="compositionally biased region" description="Polar residues" evidence="5">
    <location>
        <begin position="194"/>
        <end position="217"/>
    </location>
</feature>
<evidence type="ECO:0000313" key="7">
    <source>
        <dbReference type="EMBL" id="PMD19039.1"/>
    </source>
</evidence>
<feature type="binding site" evidence="4">
    <location>
        <position position="438"/>
    </location>
    <ligand>
        <name>Zn(2+)</name>
        <dbReference type="ChEBI" id="CHEBI:29105"/>
    </ligand>
</feature>
<dbReference type="InterPro" id="IPR003000">
    <property type="entry name" value="Sirtuin"/>
</dbReference>
<dbReference type="AlphaFoldDB" id="A0A2J6PYC8"/>
<feature type="region of interest" description="Disordered" evidence="5">
    <location>
        <begin position="665"/>
        <end position="713"/>
    </location>
</feature>
<feature type="binding site" evidence="4">
    <location>
        <position position="435"/>
    </location>
    <ligand>
        <name>Zn(2+)</name>
        <dbReference type="ChEBI" id="CHEBI:29105"/>
    </ligand>
</feature>
<feature type="compositionally biased region" description="Low complexity" evidence="5">
    <location>
        <begin position="218"/>
        <end position="243"/>
    </location>
</feature>
<keyword evidence="4" id="KW-0862">Zinc</keyword>
<dbReference type="Gene3D" id="3.30.1600.10">
    <property type="entry name" value="SIR2/SIRT2 'Small Domain"/>
    <property type="match status" value="1"/>
</dbReference>
<evidence type="ECO:0000256" key="1">
    <source>
        <dbReference type="ARBA" id="ARBA00006924"/>
    </source>
</evidence>
<dbReference type="InterPro" id="IPR026590">
    <property type="entry name" value="Ssirtuin_cat_dom"/>
</dbReference>
<keyword evidence="3" id="KW-0520">NAD</keyword>
<comment type="similarity">
    <text evidence="1">Belongs to the sirtuin family. Class I subfamily.</text>
</comment>
<dbReference type="Gene3D" id="3.40.50.1220">
    <property type="entry name" value="TPP-binding domain"/>
    <property type="match status" value="2"/>
</dbReference>
<feature type="binding site" evidence="4">
    <location>
        <position position="461"/>
    </location>
    <ligand>
        <name>Zn(2+)</name>
        <dbReference type="ChEBI" id="CHEBI:29105"/>
    </ligand>
</feature>
<dbReference type="STRING" id="1745343.A0A2J6PYC8"/>
<feature type="domain" description="Deacetylase sirtuin-type" evidence="6">
    <location>
        <begin position="7"/>
        <end position="598"/>
    </location>
</feature>
<accession>A0A2J6PYC8</accession>
<dbReference type="Pfam" id="PF02146">
    <property type="entry name" value="SIR2"/>
    <property type="match status" value="3"/>
</dbReference>
<evidence type="ECO:0000256" key="4">
    <source>
        <dbReference type="PROSITE-ProRule" id="PRU00236"/>
    </source>
</evidence>
<feature type="compositionally biased region" description="Basic residues" evidence="5">
    <location>
        <begin position="673"/>
        <end position="683"/>
    </location>
</feature>
<dbReference type="GO" id="GO:0046872">
    <property type="term" value="F:metal ion binding"/>
    <property type="evidence" value="ECO:0007669"/>
    <property type="project" value="UniProtKB-KW"/>
</dbReference>
<protein>
    <submittedName>
        <fullName evidence="7">DHS-like NAD/FAD-binding domain-containing protein</fullName>
    </submittedName>
</protein>
<keyword evidence="8" id="KW-1185">Reference proteome</keyword>
<feature type="region of interest" description="Disordered" evidence="5">
    <location>
        <begin position="172"/>
        <end position="312"/>
    </location>
</feature>
<feature type="active site" description="Proton acceptor" evidence="4">
    <location>
        <position position="427"/>
    </location>
</feature>
<dbReference type="OrthoDB" id="2919105at2759"/>
<feature type="compositionally biased region" description="Polar residues" evidence="5">
    <location>
        <begin position="300"/>
        <end position="312"/>
    </location>
</feature>
<feature type="compositionally biased region" description="Polar residues" evidence="5">
    <location>
        <begin position="244"/>
        <end position="253"/>
    </location>
</feature>
<feature type="compositionally biased region" description="Basic and acidic residues" evidence="5">
    <location>
        <begin position="903"/>
        <end position="912"/>
    </location>
</feature>
<feature type="binding site" evidence="4">
    <location>
        <position position="464"/>
    </location>
    <ligand>
        <name>Zn(2+)</name>
        <dbReference type="ChEBI" id="CHEBI:29105"/>
    </ligand>
</feature>
<reference evidence="7 8" key="1">
    <citation type="submission" date="2016-05" db="EMBL/GenBank/DDBJ databases">
        <title>A degradative enzymes factory behind the ericoid mycorrhizal symbiosis.</title>
        <authorList>
            <consortium name="DOE Joint Genome Institute"/>
            <person name="Martino E."/>
            <person name="Morin E."/>
            <person name="Grelet G."/>
            <person name="Kuo A."/>
            <person name="Kohler A."/>
            <person name="Daghino S."/>
            <person name="Barry K."/>
            <person name="Choi C."/>
            <person name="Cichocki N."/>
            <person name="Clum A."/>
            <person name="Copeland A."/>
            <person name="Hainaut M."/>
            <person name="Haridas S."/>
            <person name="Labutti K."/>
            <person name="Lindquist E."/>
            <person name="Lipzen A."/>
            <person name="Khouja H.-R."/>
            <person name="Murat C."/>
            <person name="Ohm R."/>
            <person name="Olson A."/>
            <person name="Spatafora J."/>
            <person name="Veneault-Fourrey C."/>
            <person name="Henrissat B."/>
            <person name="Grigoriev I."/>
            <person name="Martin F."/>
            <person name="Perotto S."/>
        </authorList>
    </citation>
    <scope>NUCLEOTIDE SEQUENCE [LARGE SCALE GENOMIC DNA]</scope>
    <source>
        <strain evidence="7 8">UAMH 7357</strain>
    </source>
</reference>
<dbReference type="GO" id="GO:0070403">
    <property type="term" value="F:NAD+ binding"/>
    <property type="evidence" value="ECO:0007669"/>
    <property type="project" value="InterPro"/>
</dbReference>
<sequence>MPTIQVGPGSSLELQDVADIMGKSRKVVVVTGAGISTNCGIPDFRSEHGLYSLIQAQYDAAVQNPPWEQENTFDIDDRPKKKRKQWYYEVVAPDGKVVDVIDEDVQASQSDPPEPAPEPRRSSRSRSTNTTSSNSRASTPSVKSSNGSSLSSCPSITPELPNDFILGNTRASGAAEETSFKDHPQTRKAKGLKSRSTTPEPTVTAQKGSRKSLQSFESTSSTSTSTSTSNSTTSSRRQSRSNSLHLQSTNSIAVATPVEPNAERLSSTNNDLPLTRTRILQRGESSIASKSEEDEDSSIFPASQSSSRNSLPNLKGRDLFDSMIWSDPFTTSIFYMFISSLRQKIQDVESTTATHQFIRTLRDGGRLVRNYTQNIDCLEEREGLCTDLTKGPGNRSRFNYRSQRETRPETIDGDHSLFGGVEVVPLHGTLIWLRCGICSKLSSWDDEERVNATLAGTAPDCPACTEYNAHRTGKGRRGLAVGRLRPDIVLYGEEHPKANMISPLITHDLGLSPDVLLIMGTSLKVHGLKIMVKEFAKAVHIKGGKVIFVNRTKPPESTWGDVIDYWVEWDCDEWVLDLKERRADIWLPQGAIKEDEKRRESLGDSKGPSRKQSGRSQAMRDDKINGVFVTFKILDLLAKATDSDGKPATRFPYWQNTSRISNVSAIQIEQSKKAKVKPSKRPSKSLGAPNSVPAKPTTSSKSKSKKRKSHPECLKDDINNSVYLVNKLWEDLRKIAPGLGQPPKEIRRPFDKLANQPDYLKPFAFNANSNHLPNVGGGTSAGWPLKHMNLVTHPPSGPPIPVHSVDVQRRAVSHSYGTRASRRFSATIVVDSEDESGRPSLSSQTLDTIVVATTEEEDGEKESSLPSNLPTPPESNDPMTPSAQRIKRMGSIGAILSSDDGSEEWHDASEVL</sequence>
<feature type="region of interest" description="Disordered" evidence="5">
    <location>
        <begin position="105"/>
        <end position="156"/>
    </location>
</feature>
<evidence type="ECO:0000259" key="6">
    <source>
        <dbReference type="PROSITE" id="PS50305"/>
    </source>
</evidence>
<evidence type="ECO:0000256" key="2">
    <source>
        <dbReference type="ARBA" id="ARBA00022679"/>
    </source>
</evidence>
<keyword evidence="2" id="KW-0808">Transferase</keyword>
<dbReference type="PANTHER" id="PTHR11085:SF8">
    <property type="entry name" value="NAD-DEPENDENT HISTONE DEACETYLASE HST3"/>
    <property type="match status" value="1"/>
</dbReference>
<dbReference type="InterPro" id="IPR026591">
    <property type="entry name" value="Sirtuin_cat_small_dom_sf"/>
</dbReference>
<proteinExistence type="inferred from homology"/>
<feature type="region of interest" description="Disordered" evidence="5">
    <location>
        <begin position="853"/>
        <end position="912"/>
    </location>
</feature>
<dbReference type="InterPro" id="IPR050134">
    <property type="entry name" value="NAD-dep_sirtuin_deacylases"/>
</dbReference>
<evidence type="ECO:0000256" key="5">
    <source>
        <dbReference type="SAM" id="MobiDB-lite"/>
    </source>
</evidence>
<dbReference type="EMBL" id="KZ613491">
    <property type="protein sequence ID" value="PMD19039.1"/>
    <property type="molecule type" value="Genomic_DNA"/>
</dbReference>
<dbReference type="InterPro" id="IPR029035">
    <property type="entry name" value="DHS-like_NAD/FAD-binding_dom"/>
</dbReference>
<organism evidence="7 8">
    <name type="scientific">Hyaloscypha hepaticicola</name>
    <dbReference type="NCBI Taxonomy" id="2082293"/>
    <lineage>
        <taxon>Eukaryota</taxon>
        <taxon>Fungi</taxon>
        <taxon>Dikarya</taxon>
        <taxon>Ascomycota</taxon>
        <taxon>Pezizomycotina</taxon>
        <taxon>Leotiomycetes</taxon>
        <taxon>Helotiales</taxon>
        <taxon>Hyaloscyphaceae</taxon>
        <taxon>Hyaloscypha</taxon>
    </lineage>
</organism>
<dbReference type="SUPFAM" id="SSF52467">
    <property type="entry name" value="DHS-like NAD/FAD-binding domain"/>
    <property type="match status" value="1"/>
</dbReference>
<evidence type="ECO:0000313" key="8">
    <source>
        <dbReference type="Proteomes" id="UP000235672"/>
    </source>
</evidence>